<dbReference type="Pfam" id="PF05303">
    <property type="entry name" value="GSKIP_dom"/>
    <property type="match status" value="1"/>
</dbReference>
<evidence type="ECO:0000259" key="3">
    <source>
        <dbReference type="Pfam" id="PF05303"/>
    </source>
</evidence>
<dbReference type="AlphaFoldDB" id="A0A6G1SDG3"/>
<evidence type="ECO:0000256" key="2">
    <source>
        <dbReference type="SAM" id="MobiDB-lite"/>
    </source>
</evidence>
<dbReference type="Gene3D" id="3.30.2280.10">
    <property type="entry name" value="Hypothetical protein (hspc210)"/>
    <property type="match status" value="1"/>
</dbReference>
<feature type="domain" description="GSKIP" evidence="3">
    <location>
        <begin position="4"/>
        <end position="126"/>
    </location>
</feature>
<dbReference type="GO" id="GO:0019207">
    <property type="term" value="F:kinase regulator activity"/>
    <property type="evidence" value="ECO:0007669"/>
    <property type="project" value="TreeGrafter"/>
</dbReference>
<dbReference type="GO" id="GO:0060828">
    <property type="term" value="P:regulation of canonical Wnt signaling pathway"/>
    <property type="evidence" value="ECO:0007669"/>
    <property type="project" value="InterPro"/>
</dbReference>
<name>A0A6G1SDG3_9ACAR</name>
<comment type="similarity">
    <text evidence="1">Belongs to the GSKIP family.</text>
</comment>
<dbReference type="GO" id="GO:0051018">
    <property type="term" value="F:protein kinase A binding"/>
    <property type="evidence" value="ECO:0007669"/>
    <property type="project" value="TreeGrafter"/>
</dbReference>
<dbReference type="InterPro" id="IPR023231">
    <property type="entry name" value="GSKIP_dom_sf"/>
</dbReference>
<protein>
    <submittedName>
        <fullName evidence="4">GSK3-beta interaction protein</fullName>
    </submittedName>
</protein>
<dbReference type="PANTHER" id="PTHR12490:SF4">
    <property type="entry name" value="GSK3B-INTERACTING PROTEIN"/>
    <property type="match status" value="1"/>
</dbReference>
<organism evidence="4">
    <name type="scientific">Aceria tosichella</name>
    <name type="common">wheat curl mite</name>
    <dbReference type="NCBI Taxonomy" id="561515"/>
    <lineage>
        <taxon>Eukaryota</taxon>
        <taxon>Metazoa</taxon>
        <taxon>Ecdysozoa</taxon>
        <taxon>Arthropoda</taxon>
        <taxon>Chelicerata</taxon>
        <taxon>Arachnida</taxon>
        <taxon>Acari</taxon>
        <taxon>Acariformes</taxon>
        <taxon>Trombidiformes</taxon>
        <taxon>Prostigmata</taxon>
        <taxon>Eupodina</taxon>
        <taxon>Eriophyoidea</taxon>
        <taxon>Eriophyidae</taxon>
        <taxon>Eriophyinae</taxon>
        <taxon>Aceriini</taxon>
        <taxon>Aceria</taxon>
    </lineage>
</organism>
<evidence type="ECO:0000256" key="1">
    <source>
        <dbReference type="ARBA" id="ARBA00009571"/>
    </source>
</evidence>
<reference evidence="4" key="1">
    <citation type="submission" date="2018-10" db="EMBL/GenBank/DDBJ databases">
        <title>Transcriptome assembly of Aceria tosichella (Wheat curl mite) Type 2.</title>
        <authorList>
            <person name="Scully E.D."/>
            <person name="Geib S.M."/>
            <person name="Palmer N.A."/>
            <person name="Gupta A.K."/>
            <person name="Sarath G."/>
            <person name="Tatineni S."/>
        </authorList>
    </citation>
    <scope>NUCLEOTIDE SEQUENCE</scope>
    <source>
        <strain evidence="4">LincolnNE</strain>
    </source>
</reference>
<evidence type="ECO:0000313" key="4">
    <source>
        <dbReference type="EMBL" id="MDE48566.1"/>
    </source>
</evidence>
<sequence length="128" mass="14775">MDWKDEASALIDDIKNYVNKIELSKKHESSDTRIYFEIETLERVTLIVSMDANGFIVCDSESGKKHLDIHEDNSDKPEKEISEDDDTQQLGSSSIKVYETIYSLLDDNSPKYREAFAGDLYNRMRSLE</sequence>
<gene>
    <name evidence="4" type="primary">GSKIP</name>
    <name evidence="4" type="ORF">g.1147</name>
</gene>
<dbReference type="InterPro" id="IPR007967">
    <property type="entry name" value="GSKIP_dom"/>
</dbReference>
<dbReference type="GO" id="GO:0005737">
    <property type="term" value="C:cytoplasm"/>
    <property type="evidence" value="ECO:0007669"/>
    <property type="project" value="TreeGrafter"/>
</dbReference>
<feature type="compositionally biased region" description="Basic and acidic residues" evidence="2">
    <location>
        <begin position="66"/>
        <end position="80"/>
    </location>
</feature>
<accession>A0A6G1SDG3</accession>
<dbReference type="EMBL" id="GGYP01003795">
    <property type="protein sequence ID" value="MDE48566.1"/>
    <property type="molecule type" value="Transcribed_RNA"/>
</dbReference>
<feature type="region of interest" description="Disordered" evidence="2">
    <location>
        <begin position="66"/>
        <end position="92"/>
    </location>
</feature>
<proteinExistence type="inferred from homology"/>
<dbReference type="InterPro" id="IPR037395">
    <property type="entry name" value="GSKIP"/>
</dbReference>
<dbReference type="SUPFAM" id="SSF103107">
    <property type="entry name" value="Hypothetical protein c14orf129, hspc210"/>
    <property type="match status" value="1"/>
</dbReference>
<dbReference type="PANTHER" id="PTHR12490">
    <property type="entry name" value="GSK3B-INTERACTING PROTEIN"/>
    <property type="match status" value="1"/>
</dbReference>